<evidence type="ECO:0000313" key="2">
    <source>
        <dbReference type="Proteomes" id="UP000076969"/>
    </source>
</evidence>
<proteinExistence type="predicted"/>
<sequence>MILLSVAAIVALTKVPHTEKPTAQGVISPSWGNWTVRRLELAQDLVTGGWDSDVSFTILPTLYAKYHGVLTLALLNLSPAHPQKTREFLKDYEGEFYNRQDYFSVVDVYYLLTLLKEFNLSLGSRETIENFILEDMKKSNETFLHAKSLILLNSPLAKNVSMSLWLSLKPEHSLNFVWNFLQLRELLVMSGYSPAEIPNYTRMYELARTVFDDASREVNNLGFYDLHTLARFMKEENIKNETLRREILADISKYKCSDGSYSDTNGAKRGYIDTTHWAV</sequence>
<protein>
    <submittedName>
        <fullName evidence="1">Uncharacterized protein</fullName>
    </submittedName>
</protein>
<dbReference type="STRING" id="1712654.A7C91_04770"/>
<reference evidence="2" key="1">
    <citation type="journal article" date="2016" name="Syst. Appl. Microbiol.">
        <title>Thermococcus piezophilus sp. nov., a novel hyperthermophilic and piezophilic archaeon with a broad pressure range for growth, isolated from a deepest hydrothermal vent at the Mid-Cayman Rise.</title>
        <authorList>
            <person name="Dalmasso C."/>
            <person name="Oger P."/>
            <person name="Selva G."/>
            <person name="Courtine D."/>
            <person name="L'Haridon S."/>
            <person name="Garlaschelli A."/>
            <person name="Roussel E."/>
            <person name="Miyazaki J."/>
            <person name="Reveillaud J."/>
            <person name="Jebbar M."/>
            <person name="Takai K."/>
            <person name="Maignien L."/>
            <person name="Alain K."/>
        </authorList>
    </citation>
    <scope>NUCLEOTIDE SEQUENCE [LARGE SCALE GENOMIC DNA]</scope>
    <source>
        <strain evidence="2">CDGS</strain>
    </source>
</reference>
<keyword evidence="2" id="KW-1185">Reference proteome</keyword>
<accession>A0A172WGP1</accession>
<evidence type="ECO:0000313" key="1">
    <source>
        <dbReference type="EMBL" id="ANF22560.1"/>
    </source>
</evidence>
<dbReference type="AlphaFoldDB" id="A0A172WGP1"/>
<dbReference type="KEGG" id="tpie:A7C91_04770"/>
<name>A0A172WGP1_9EURY</name>
<gene>
    <name evidence="1" type="ORF">A7C91_04770</name>
</gene>
<dbReference type="EMBL" id="CP015520">
    <property type="protein sequence ID" value="ANF22560.1"/>
    <property type="molecule type" value="Genomic_DNA"/>
</dbReference>
<dbReference type="Proteomes" id="UP000076969">
    <property type="component" value="Chromosome"/>
</dbReference>
<organism evidence="1 2">
    <name type="scientific">Thermococcus piezophilus</name>
    <dbReference type="NCBI Taxonomy" id="1712654"/>
    <lineage>
        <taxon>Archaea</taxon>
        <taxon>Methanobacteriati</taxon>
        <taxon>Methanobacteriota</taxon>
        <taxon>Thermococci</taxon>
        <taxon>Thermococcales</taxon>
        <taxon>Thermococcaceae</taxon>
        <taxon>Thermococcus</taxon>
    </lineage>
</organism>